<protein>
    <recommendedName>
        <fullName evidence="2">Peptidase M15C domain-containing protein</fullName>
    </recommendedName>
</protein>
<organism evidence="1">
    <name type="scientific">Salmonella enterica subsp. enterica serovar Dessau</name>
    <dbReference type="NCBI Taxonomy" id="2564349"/>
    <lineage>
        <taxon>Bacteria</taxon>
        <taxon>Pseudomonadati</taxon>
        <taxon>Pseudomonadota</taxon>
        <taxon>Gammaproteobacteria</taxon>
        <taxon>Enterobacterales</taxon>
        <taxon>Enterobacteriaceae</taxon>
        <taxon>Salmonella</taxon>
    </lineage>
</organism>
<sequence>MQNADRPERTATSRKSAVLDGFYWLGHDVLQDTMHFEFLGDPDKVIEPASSGAPSGAVASP</sequence>
<evidence type="ECO:0008006" key="2">
    <source>
        <dbReference type="Google" id="ProtNLM"/>
    </source>
</evidence>
<evidence type="ECO:0000313" key="1">
    <source>
        <dbReference type="EMBL" id="QUS47068.1"/>
    </source>
</evidence>
<name>A0A8E5MYK0_SALET</name>
<accession>A0A8E5MYK0</accession>
<gene>
    <name evidence="1" type="ORF">F1331_25700</name>
</gene>
<dbReference type="AlphaFoldDB" id="A0A8E5MYK0"/>
<proteinExistence type="predicted"/>
<dbReference type="EMBL" id="CP043765">
    <property type="protein sequence ID" value="QUS47068.1"/>
    <property type="molecule type" value="Genomic_DNA"/>
</dbReference>
<reference evidence="1" key="1">
    <citation type="submission" date="2019-09" db="EMBL/GenBank/DDBJ databases">
        <title>Characterization of Mobilized Colistin Resistance Gene mcr-9 Carrying Colisitin Resistant Salmonella enterica serotype Senftenberg ST14.</title>
        <authorList>
            <person name="Cha M.-H."/>
            <person name="Woo G.-J."/>
        </authorList>
    </citation>
    <scope>NUCLEOTIDE SEQUENCE</scope>
    <source>
        <strain evidence="1">KUFSE-SAL0043</strain>
    </source>
</reference>